<reference evidence="1" key="1">
    <citation type="submission" date="2020-05" db="EMBL/GenBank/DDBJ databases">
        <authorList>
            <person name="Chiriac C."/>
            <person name="Salcher M."/>
            <person name="Ghai R."/>
            <person name="Kavagutti S V."/>
        </authorList>
    </citation>
    <scope>NUCLEOTIDE SEQUENCE</scope>
</reference>
<protein>
    <submittedName>
        <fullName evidence="1">Uncharacterized protein</fullName>
    </submittedName>
</protein>
<accession>A0A6J5TB92</accession>
<sequence>MNKALLWMASWMLGLGLALFLMFCPSASRAAPACFPGESSASAMLPSIVGDQSGCAAVWFCDEGTGSWVRSFIVGHDAECDYGYAKAIAQLALTHQQKVDLWNATFTVPATNPADAGGIALAIAVPAPVTPPPSGLTVKEAKAYKLVTGVNTALKFTLVGTTKLGTPCDTSLKVGALYRIDRTLVTFPKGVIVPPATFAKCD</sequence>
<organism evidence="1">
    <name type="scientific">uncultured Caudovirales phage</name>
    <dbReference type="NCBI Taxonomy" id="2100421"/>
    <lineage>
        <taxon>Viruses</taxon>
        <taxon>Duplodnaviria</taxon>
        <taxon>Heunggongvirae</taxon>
        <taxon>Uroviricota</taxon>
        <taxon>Caudoviricetes</taxon>
        <taxon>Peduoviridae</taxon>
        <taxon>Maltschvirus</taxon>
        <taxon>Maltschvirus maltsch</taxon>
    </lineage>
</organism>
<dbReference type="EMBL" id="LR797826">
    <property type="protein sequence ID" value="CAB4242132.1"/>
    <property type="molecule type" value="Genomic_DNA"/>
</dbReference>
<name>A0A6J5TB92_9CAUD</name>
<proteinExistence type="predicted"/>
<evidence type="ECO:0000313" key="1">
    <source>
        <dbReference type="EMBL" id="CAB4242132.1"/>
    </source>
</evidence>
<gene>
    <name evidence="1" type="ORF">UFOVP83_2</name>
</gene>